<feature type="compositionally biased region" description="Polar residues" evidence="6">
    <location>
        <begin position="28"/>
        <end position="43"/>
    </location>
</feature>
<comment type="similarity">
    <text evidence="1 4">Belongs to the GrpE family.</text>
</comment>
<dbReference type="Proteomes" id="UP001470230">
    <property type="component" value="Unassembled WGS sequence"/>
</dbReference>
<keyword evidence="3" id="KW-0496">Mitochondrion</keyword>
<dbReference type="InterPro" id="IPR000740">
    <property type="entry name" value="GrpE"/>
</dbReference>
<dbReference type="Gene3D" id="2.30.22.10">
    <property type="entry name" value="Head domain of nucleotide exchange factor GrpE"/>
    <property type="match status" value="1"/>
</dbReference>
<sequence length="230" mass="25685">MISQLSSLASFPIKSTFVRSFAQAASQTIQEENSIKSTETTQGIDDLLKSKQNTKVEEQKNTQNPETKEKPAAEENKKEEIPKPTYEQLENEVNDLKNRNLYLLADVENSRRRFERLARELETTAVVSIAKQLLPVADNIKRIQESGEKQTVASILEAVGIIDSELHSIFKAFKIIRLSSKGQKFNPEFHDAIATVPNPNGESGTVMDVINEGYTIDGKLLRAAKVVVVK</sequence>
<name>A0ABR2K3K7_9EUKA</name>
<comment type="caution">
    <text evidence="7">The sequence shown here is derived from an EMBL/GenBank/DDBJ whole genome shotgun (WGS) entry which is preliminary data.</text>
</comment>
<dbReference type="SUPFAM" id="SSF58014">
    <property type="entry name" value="Coiled-coil domain of nucleotide exchange factor GrpE"/>
    <property type="match status" value="1"/>
</dbReference>
<dbReference type="SUPFAM" id="SSF51064">
    <property type="entry name" value="Head domain of nucleotide exchange factor GrpE"/>
    <property type="match status" value="1"/>
</dbReference>
<gene>
    <name evidence="7" type="ORF">M9Y10_041150</name>
</gene>
<dbReference type="PRINTS" id="PR00773">
    <property type="entry name" value="GRPEPROTEIN"/>
</dbReference>
<evidence type="ECO:0000313" key="7">
    <source>
        <dbReference type="EMBL" id="KAK8885698.1"/>
    </source>
</evidence>
<evidence type="ECO:0000256" key="5">
    <source>
        <dbReference type="SAM" id="Coils"/>
    </source>
</evidence>
<keyword evidence="2 3" id="KW-0143">Chaperone</keyword>
<dbReference type="PANTHER" id="PTHR21237:SF23">
    <property type="entry name" value="GRPE PROTEIN HOMOLOG, MITOCHONDRIAL"/>
    <property type="match status" value="1"/>
</dbReference>
<dbReference type="HAMAP" id="MF_01151">
    <property type="entry name" value="GrpE"/>
    <property type="match status" value="1"/>
</dbReference>
<comment type="function">
    <text evidence="3">Essential component of the PAM complex, a complex required for the translocation of transit peptide-containing proteins from the inner membrane into the mitochondrial matrix in an ATP-dependent manner.</text>
</comment>
<organism evidence="7 8">
    <name type="scientific">Tritrichomonas musculus</name>
    <dbReference type="NCBI Taxonomy" id="1915356"/>
    <lineage>
        <taxon>Eukaryota</taxon>
        <taxon>Metamonada</taxon>
        <taxon>Parabasalia</taxon>
        <taxon>Tritrichomonadida</taxon>
        <taxon>Tritrichomonadidae</taxon>
        <taxon>Tritrichomonas</taxon>
    </lineage>
</organism>
<accession>A0ABR2K3K7</accession>
<dbReference type="PANTHER" id="PTHR21237">
    <property type="entry name" value="GRPE PROTEIN"/>
    <property type="match status" value="1"/>
</dbReference>
<dbReference type="Gene3D" id="3.90.20.20">
    <property type="match status" value="1"/>
</dbReference>
<feature type="coiled-coil region" evidence="5">
    <location>
        <begin position="86"/>
        <end position="124"/>
    </location>
</feature>
<dbReference type="InterPro" id="IPR009012">
    <property type="entry name" value="GrpE_head"/>
</dbReference>
<keyword evidence="8" id="KW-1185">Reference proteome</keyword>
<feature type="compositionally biased region" description="Basic and acidic residues" evidence="6">
    <location>
        <begin position="46"/>
        <end position="82"/>
    </location>
</feature>
<keyword evidence="5" id="KW-0175">Coiled coil</keyword>
<dbReference type="CDD" id="cd00446">
    <property type="entry name" value="GrpE"/>
    <property type="match status" value="1"/>
</dbReference>
<protein>
    <recommendedName>
        <fullName evidence="3">GrpE protein homolog</fullName>
    </recommendedName>
</protein>
<evidence type="ECO:0000256" key="4">
    <source>
        <dbReference type="RuleBase" id="RU004478"/>
    </source>
</evidence>
<dbReference type="EMBL" id="JAPFFF010000007">
    <property type="protein sequence ID" value="KAK8885698.1"/>
    <property type="molecule type" value="Genomic_DNA"/>
</dbReference>
<comment type="subcellular location">
    <subcellularLocation>
        <location evidence="3">Mitochondrion matrix</location>
    </subcellularLocation>
</comment>
<reference evidence="7 8" key="1">
    <citation type="submission" date="2024-04" db="EMBL/GenBank/DDBJ databases">
        <title>Tritrichomonas musculus Genome.</title>
        <authorList>
            <person name="Alves-Ferreira E."/>
            <person name="Grigg M."/>
            <person name="Lorenzi H."/>
            <person name="Galac M."/>
        </authorList>
    </citation>
    <scope>NUCLEOTIDE SEQUENCE [LARGE SCALE GENOMIC DNA]</scope>
    <source>
        <strain evidence="7 8">EAF2021</strain>
    </source>
</reference>
<proteinExistence type="inferred from homology"/>
<feature type="region of interest" description="Disordered" evidence="6">
    <location>
        <begin position="28"/>
        <end position="85"/>
    </location>
</feature>
<evidence type="ECO:0000256" key="3">
    <source>
        <dbReference type="RuleBase" id="RU000640"/>
    </source>
</evidence>
<dbReference type="Pfam" id="PF01025">
    <property type="entry name" value="GrpE"/>
    <property type="match status" value="1"/>
</dbReference>
<dbReference type="InterPro" id="IPR013805">
    <property type="entry name" value="GrpE_CC"/>
</dbReference>
<evidence type="ECO:0000313" key="8">
    <source>
        <dbReference type="Proteomes" id="UP001470230"/>
    </source>
</evidence>
<evidence type="ECO:0000256" key="1">
    <source>
        <dbReference type="ARBA" id="ARBA00009054"/>
    </source>
</evidence>
<evidence type="ECO:0000256" key="2">
    <source>
        <dbReference type="ARBA" id="ARBA00023186"/>
    </source>
</evidence>
<evidence type="ECO:0000256" key="6">
    <source>
        <dbReference type="SAM" id="MobiDB-lite"/>
    </source>
</evidence>
<dbReference type="PROSITE" id="PS01071">
    <property type="entry name" value="GRPE"/>
    <property type="match status" value="1"/>
</dbReference>